<organism evidence="2 3">
    <name type="scientific">Stylonychia lemnae</name>
    <name type="common">Ciliate</name>
    <dbReference type="NCBI Taxonomy" id="5949"/>
    <lineage>
        <taxon>Eukaryota</taxon>
        <taxon>Sar</taxon>
        <taxon>Alveolata</taxon>
        <taxon>Ciliophora</taxon>
        <taxon>Intramacronucleata</taxon>
        <taxon>Spirotrichea</taxon>
        <taxon>Stichotrichia</taxon>
        <taxon>Sporadotrichida</taxon>
        <taxon>Oxytrichidae</taxon>
        <taxon>Stylonychinae</taxon>
        <taxon>Stylonychia</taxon>
    </lineage>
</organism>
<dbReference type="Proteomes" id="UP000039865">
    <property type="component" value="Unassembled WGS sequence"/>
</dbReference>
<name>A0A078B5T7_STYLE</name>
<accession>A0A078B5T7</accession>
<dbReference type="AlphaFoldDB" id="A0A078B5T7"/>
<proteinExistence type="predicted"/>
<evidence type="ECO:0000313" key="2">
    <source>
        <dbReference type="EMBL" id="CDW89581.1"/>
    </source>
</evidence>
<gene>
    <name evidence="2" type="primary">Contig15187.g16176</name>
    <name evidence="2" type="ORF">STYLEM_18714</name>
</gene>
<sequence>MMNGVIGLTSCDQNSQCAYGCCSQSANFCIYNGTCKDALPGWAIFLIIFVSSISLAIIIVICISCVGFKKKNRAMLLKQQQLQKLRENQPERQFGDMGGFSLNQKGNNYYFQYPSTFVFPREAQNVQQPIIEAQKERLISEDIEEEEEKSMLI</sequence>
<keyword evidence="1" id="KW-1133">Transmembrane helix</keyword>
<keyword evidence="1" id="KW-0812">Transmembrane</keyword>
<feature type="transmembrane region" description="Helical" evidence="1">
    <location>
        <begin position="42"/>
        <end position="68"/>
    </location>
</feature>
<dbReference type="InParanoid" id="A0A078B5T7"/>
<dbReference type="EMBL" id="CCKQ01017680">
    <property type="protein sequence ID" value="CDW89581.1"/>
    <property type="molecule type" value="Genomic_DNA"/>
</dbReference>
<reference evidence="2 3" key="1">
    <citation type="submission" date="2014-06" db="EMBL/GenBank/DDBJ databases">
        <authorList>
            <person name="Swart Estienne"/>
        </authorList>
    </citation>
    <scope>NUCLEOTIDE SEQUENCE [LARGE SCALE GENOMIC DNA]</scope>
    <source>
        <strain evidence="2 3">130c</strain>
    </source>
</reference>
<evidence type="ECO:0000313" key="3">
    <source>
        <dbReference type="Proteomes" id="UP000039865"/>
    </source>
</evidence>
<evidence type="ECO:0008006" key="4">
    <source>
        <dbReference type="Google" id="ProtNLM"/>
    </source>
</evidence>
<protein>
    <recommendedName>
        <fullName evidence="4">Transmembrane protein</fullName>
    </recommendedName>
</protein>
<evidence type="ECO:0000256" key="1">
    <source>
        <dbReference type="SAM" id="Phobius"/>
    </source>
</evidence>
<keyword evidence="1" id="KW-0472">Membrane</keyword>
<keyword evidence="3" id="KW-1185">Reference proteome</keyword>